<dbReference type="Proteomes" id="UP000054776">
    <property type="component" value="Unassembled WGS sequence"/>
</dbReference>
<reference evidence="2 3" key="1">
    <citation type="submission" date="2015-01" db="EMBL/GenBank/DDBJ databases">
        <title>Evolution of Trichinella species and genotypes.</title>
        <authorList>
            <person name="Korhonen P.K."/>
            <person name="Edoardo P."/>
            <person name="Giuseppe L.R."/>
            <person name="Gasser R.B."/>
        </authorList>
    </citation>
    <scope>NUCLEOTIDE SEQUENCE [LARGE SCALE GENOMIC DNA]</scope>
    <source>
        <strain evidence="2">ISS3</strain>
    </source>
</reference>
<evidence type="ECO:0000256" key="1">
    <source>
        <dbReference type="SAM" id="MobiDB-lite"/>
    </source>
</evidence>
<accession>A0A0V1APK6</accession>
<dbReference type="EMBL" id="JYDH01000347">
    <property type="protein sequence ID" value="KRY26742.1"/>
    <property type="molecule type" value="Genomic_DNA"/>
</dbReference>
<dbReference type="OrthoDB" id="10346235at2759"/>
<dbReference type="AlphaFoldDB" id="A0A0V1APK6"/>
<name>A0A0V1APK6_TRISP</name>
<proteinExistence type="predicted"/>
<sequence length="127" mass="13889">MQINLSGNKMLRYAITKKRKKNKATVSRPVLEDQEGVRWNGLLLAASLVSGVCDIRARMLPTKRELGKRGGRAGSNRTDDTDAEMNPQVNTGASPFGDDCDSNPVEATNEPARENGLLQTAKSYQLI</sequence>
<evidence type="ECO:0000313" key="2">
    <source>
        <dbReference type="EMBL" id="KRY26742.1"/>
    </source>
</evidence>
<evidence type="ECO:0000313" key="3">
    <source>
        <dbReference type="Proteomes" id="UP000054776"/>
    </source>
</evidence>
<keyword evidence="3" id="KW-1185">Reference proteome</keyword>
<comment type="caution">
    <text evidence="2">The sequence shown here is derived from an EMBL/GenBank/DDBJ whole genome shotgun (WGS) entry which is preliminary data.</text>
</comment>
<feature type="region of interest" description="Disordered" evidence="1">
    <location>
        <begin position="64"/>
        <end position="116"/>
    </location>
</feature>
<organism evidence="2 3">
    <name type="scientific">Trichinella spiralis</name>
    <name type="common">Trichina worm</name>
    <dbReference type="NCBI Taxonomy" id="6334"/>
    <lineage>
        <taxon>Eukaryota</taxon>
        <taxon>Metazoa</taxon>
        <taxon>Ecdysozoa</taxon>
        <taxon>Nematoda</taxon>
        <taxon>Enoplea</taxon>
        <taxon>Dorylaimia</taxon>
        <taxon>Trichinellida</taxon>
        <taxon>Trichinellidae</taxon>
        <taxon>Trichinella</taxon>
    </lineage>
</organism>
<gene>
    <name evidence="2" type="ORF">T01_9187</name>
</gene>
<protein>
    <submittedName>
        <fullName evidence="2">Uncharacterized protein</fullName>
    </submittedName>
</protein>
<dbReference type="InParanoid" id="A0A0V1APK6"/>